<reference evidence="5" key="1">
    <citation type="submission" date="2020-05" db="EMBL/GenBank/DDBJ databases">
        <title>Mycena genomes resolve the evolution of fungal bioluminescence.</title>
        <authorList>
            <person name="Tsai I.J."/>
        </authorList>
    </citation>
    <scope>NUCLEOTIDE SEQUENCE</scope>
    <source>
        <strain evidence="5">160909Yilan</strain>
    </source>
</reference>
<sequence length="445" mass="48122">MLLSEIHVLFLPIGTTPASKPSEPEQLDHRRGHVSRVCNAVATSDFTQKITIPIQGNLMVQLKTVINTMVDNLGHFTTEVMHVSCDIGTEEKLGAQAHVEGVEGTWCKLTDEVNTLAMNLTEQIAANGEILDLKNTVNTMVLRLRTLTVEVTIQAAGEINTLKDMVNRMVDQLSAFASEVTHVAVEVGTEGKLDGQVEVEGMQGMWKDLTDNVNASRRAELGMDSQDVTLASTPQQMASNLTGQVRSISDVTKAVANGDLTKTMEVDVSGEMLYLKVTINEMVTRLGNFSREVMRVALEVGTEGKLGGQAGVEGVQGTWKDLTGNVNVHTAPILQLADIDHLFVVQRMVSNPTNQVHSISEVTTAVAQQGDRHRDVTKAVAHGDLRKKIDVDVGGEMLDLEVTINEMVARLGNFSREVTHVALEVGMQGKLGGQAEVEGVQGTLT</sequence>
<evidence type="ECO:0000256" key="1">
    <source>
        <dbReference type="ARBA" id="ARBA00022553"/>
    </source>
</evidence>
<dbReference type="CDD" id="cd06225">
    <property type="entry name" value="HAMP"/>
    <property type="match status" value="2"/>
</dbReference>
<feature type="domain" description="HAMP" evidence="4">
    <location>
        <begin position="239"/>
        <end position="291"/>
    </location>
</feature>
<evidence type="ECO:0000313" key="5">
    <source>
        <dbReference type="EMBL" id="KAF7376833.1"/>
    </source>
</evidence>
<gene>
    <name evidence="5" type="ORF">MSAN_00100800</name>
</gene>
<dbReference type="AlphaFoldDB" id="A0A8H6ZD39"/>
<evidence type="ECO:0000256" key="3">
    <source>
        <dbReference type="SAM" id="SignalP"/>
    </source>
</evidence>
<protein>
    <recommendedName>
        <fullName evidence="4">HAMP domain-containing protein</fullName>
    </recommendedName>
</protein>
<dbReference type="EMBL" id="JACAZH010000001">
    <property type="protein sequence ID" value="KAF7376833.1"/>
    <property type="molecule type" value="Genomic_DNA"/>
</dbReference>
<dbReference type="InterPro" id="IPR003660">
    <property type="entry name" value="HAMP_dom"/>
</dbReference>
<evidence type="ECO:0000256" key="2">
    <source>
        <dbReference type="ARBA" id="ARBA00023012"/>
    </source>
</evidence>
<name>A0A8H6ZD39_9AGAR</name>
<keyword evidence="6" id="KW-1185">Reference proteome</keyword>
<comment type="caution">
    <text evidence="5">The sequence shown here is derived from an EMBL/GenBank/DDBJ whole genome shotgun (WGS) entry which is preliminary data.</text>
</comment>
<accession>A0A8H6ZD39</accession>
<dbReference type="PROSITE" id="PS50885">
    <property type="entry name" value="HAMP"/>
    <property type="match status" value="2"/>
</dbReference>
<dbReference type="GO" id="GO:0004673">
    <property type="term" value="F:protein histidine kinase activity"/>
    <property type="evidence" value="ECO:0007669"/>
    <property type="project" value="TreeGrafter"/>
</dbReference>
<dbReference type="GO" id="GO:0000160">
    <property type="term" value="P:phosphorelay signal transduction system"/>
    <property type="evidence" value="ECO:0007669"/>
    <property type="project" value="UniProtKB-KW"/>
</dbReference>
<dbReference type="Proteomes" id="UP000623467">
    <property type="component" value="Unassembled WGS sequence"/>
</dbReference>
<dbReference type="Gene3D" id="1.20.120.1530">
    <property type="match status" value="4"/>
</dbReference>
<dbReference type="GO" id="GO:0016020">
    <property type="term" value="C:membrane"/>
    <property type="evidence" value="ECO:0007669"/>
    <property type="project" value="InterPro"/>
</dbReference>
<organism evidence="5 6">
    <name type="scientific">Mycena sanguinolenta</name>
    <dbReference type="NCBI Taxonomy" id="230812"/>
    <lineage>
        <taxon>Eukaryota</taxon>
        <taxon>Fungi</taxon>
        <taxon>Dikarya</taxon>
        <taxon>Basidiomycota</taxon>
        <taxon>Agaricomycotina</taxon>
        <taxon>Agaricomycetes</taxon>
        <taxon>Agaricomycetidae</taxon>
        <taxon>Agaricales</taxon>
        <taxon>Marasmiineae</taxon>
        <taxon>Mycenaceae</taxon>
        <taxon>Mycena</taxon>
    </lineage>
</organism>
<feature type="signal peptide" evidence="3">
    <location>
        <begin position="1"/>
        <end position="18"/>
    </location>
</feature>
<dbReference type="SMART" id="SM00304">
    <property type="entry name" value="HAMP"/>
    <property type="match status" value="3"/>
</dbReference>
<dbReference type="OrthoDB" id="10266508at2759"/>
<keyword evidence="2" id="KW-0902">Two-component regulatory system</keyword>
<feature type="domain" description="HAMP" evidence="4">
    <location>
        <begin position="374"/>
        <end position="416"/>
    </location>
</feature>
<dbReference type="PANTHER" id="PTHR45339:SF1">
    <property type="entry name" value="HYBRID SIGNAL TRANSDUCTION HISTIDINE KINASE J"/>
    <property type="match status" value="1"/>
</dbReference>
<evidence type="ECO:0000259" key="4">
    <source>
        <dbReference type="PROSITE" id="PS50885"/>
    </source>
</evidence>
<evidence type="ECO:0000313" key="6">
    <source>
        <dbReference type="Proteomes" id="UP000623467"/>
    </source>
</evidence>
<keyword evidence="3" id="KW-0732">Signal</keyword>
<feature type="chain" id="PRO_5034819874" description="HAMP domain-containing protein" evidence="3">
    <location>
        <begin position="19"/>
        <end position="445"/>
    </location>
</feature>
<dbReference type="PANTHER" id="PTHR45339">
    <property type="entry name" value="HYBRID SIGNAL TRANSDUCTION HISTIDINE KINASE J"/>
    <property type="match status" value="1"/>
</dbReference>
<dbReference type="GO" id="GO:0071474">
    <property type="term" value="P:cellular hyperosmotic response"/>
    <property type="evidence" value="ECO:0007669"/>
    <property type="project" value="TreeGrafter"/>
</dbReference>
<keyword evidence="1" id="KW-0597">Phosphoprotein</keyword>
<dbReference type="Pfam" id="PF00672">
    <property type="entry name" value="HAMP"/>
    <property type="match status" value="2"/>
</dbReference>
<proteinExistence type="predicted"/>